<reference evidence="1 2" key="1">
    <citation type="submission" date="2012-10" db="EMBL/GenBank/DDBJ databases">
        <title>Genome sequencing of Tanticharoenia sakaeratensis NBRC 103193.</title>
        <authorList>
            <person name="Azuma Y."/>
            <person name="Hadano H."/>
            <person name="Hirakawa H."/>
            <person name="Matsushita K."/>
        </authorList>
    </citation>
    <scope>NUCLEOTIDE SEQUENCE [LARGE SCALE GENOMIC DNA]</scope>
    <source>
        <strain evidence="1 2">NBRC 103193</strain>
    </source>
</reference>
<name>A0A0D6MP78_9PROT</name>
<dbReference type="EMBL" id="BALE01000041">
    <property type="protein sequence ID" value="GAN55215.1"/>
    <property type="molecule type" value="Genomic_DNA"/>
</dbReference>
<dbReference type="RefSeq" id="WP_048850192.1">
    <property type="nucleotide sequence ID" value="NZ_BALE01000041.1"/>
</dbReference>
<dbReference type="AlphaFoldDB" id="A0A0D6MP78"/>
<proteinExistence type="predicted"/>
<protein>
    <submittedName>
        <fullName evidence="1">Uncharacterized protein</fullName>
    </submittedName>
</protein>
<dbReference type="STRING" id="1231623.Tasa_041_010"/>
<evidence type="ECO:0000313" key="2">
    <source>
        <dbReference type="Proteomes" id="UP000032679"/>
    </source>
</evidence>
<organism evidence="1 2">
    <name type="scientific">Tanticharoenia sakaeratensis NBRC 103193</name>
    <dbReference type="NCBI Taxonomy" id="1231623"/>
    <lineage>
        <taxon>Bacteria</taxon>
        <taxon>Pseudomonadati</taxon>
        <taxon>Pseudomonadota</taxon>
        <taxon>Alphaproteobacteria</taxon>
        <taxon>Acetobacterales</taxon>
        <taxon>Acetobacteraceae</taxon>
        <taxon>Tanticharoenia</taxon>
    </lineage>
</organism>
<sequence>MTPPTEPDLLRQIAFHRGRAVLDRRNGDIGDALIHEEEIARLNEKLRVLRATRATQQLTTPRSVRGLEIVR</sequence>
<comment type="caution">
    <text evidence="1">The sequence shown here is derived from an EMBL/GenBank/DDBJ whole genome shotgun (WGS) entry which is preliminary data.</text>
</comment>
<accession>A0A0D6MP78</accession>
<keyword evidence="2" id="KW-1185">Reference proteome</keyword>
<gene>
    <name evidence="1" type="ORF">Tasa_041_010</name>
</gene>
<dbReference type="Proteomes" id="UP000032679">
    <property type="component" value="Unassembled WGS sequence"/>
</dbReference>
<evidence type="ECO:0000313" key="1">
    <source>
        <dbReference type="EMBL" id="GAN55215.1"/>
    </source>
</evidence>